<dbReference type="InterPro" id="IPR051404">
    <property type="entry name" value="TA_system_antitoxin"/>
</dbReference>
<evidence type="ECO:0000313" key="2">
    <source>
        <dbReference type="EMBL" id="GBL10103.1"/>
    </source>
</evidence>
<accession>A0A2Z6URS9</accession>
<dbReference type="PANTHER" id="PTHR34504:SF4">
    <property type="entry name" value="ANTITOXIN HICB"/>
    <property type="match status" value="1"/>
</dbReference>
<evidence type="ECO:0000259" key="1">
    <source>
        <dbReference type="Pfam" id="PF15919"/>
    </source>
</evidence>
<feature type="domain" description="HicB-like antitoxin of toxin-antitoxin system" evidence="1">
    <location>
        <begin position="5"/>
        <end position="64"/>
    </location>
</feature>
<sequence>MKLTVALDRDEDGVWVVECPSIPGCVSQGKTRAEALENIRDAIIACLQVRAERGLPLTIETHQVEVMA</sequence>
<dbReference type="PANTHER" id="PTHR34504">
    <property type="entry name" value="ANTITOXIN HICB"/>
    <property type="match status" value="1"/>
</dbReference>
<dbReference type="Pfam" id="PF15919">
    <property type="entry name" value="HicB_lk_antitox"/>
    <property type="match status" value="1"/>
</dbReference>
<dbReference type="RefSeq" id="WP_110578730.1">
    <property type="nucleotide sequence ID" value="NZ_BDSG01000031.1"/>
</dbReference>
<dbReference type="EMBL" id="BDSG01000031">
    <property type="protein sequence ID" value="GBL10103.1"/>
    <property type="molecule type" value="Genomic_DNA"/>
</dbReference>
<dbReference type="InterPro" id="IPR031807">
    <property type="entry name" value="HicB-like"/>
</dbReference>
<gene>
    <name evidence="2" type="ORF">MSj_01586</name>
</gene>
<dbReference type="SUPFAM" id="SSF143100">
    <property type="entry name" value="TTHA1013/TTHA0281-like"/>
    <property type="match status" value="1"/>
</dbReference>
<proteinExistence type="predicted"/>
<comment type="caution">
    <text evidence="2">The sequence shown here is derived from an EMBL/GenBank/DDBJ whole genome shotgun (WGS) entry which is preliminary data.</text>
</comment>
<dbReference type="Gene3D" id="3.30.160.250">
    <property type="match status" value="1"/>
</dbReference>
<organism evidence="2 3">
    <name type="scientific">Microcystis aeruginosa Sj</name>
    <dbReference type="NCBI Taxonomy" id="1979544"/>
    <lineage>
        <taxon>Bacteria</taxon>
        <taxon>Bacillati</taxon>
        <taxon>Cyanobacteriota</taxon>
        <taxon>Cyanophyceae</taxon>
        <taxon>Oscillatoriophycideae</taxon>
        <taxon>Chroococcales</taxon>
        <taxon>Microcystaceae</taxon>
        <taxon>Microcystis</taxon>
    </lineage>
</organism>
<protein>
    <recommendedName>
        <fullName evidence="1">HicB-like antitoxin of toxin-antitoxin system domain-containing protein</fullName>
    </recommendedName>
</protein>
<dbReference type="AlphaFoldDB" id="A0A2Z6URS9"/>
<name>A0A2Z6URS9_MICAE</name>
<dbReference type="InterPro" id="IPR035069">
    <property type="entry name" value="TTHA1013/TTHA0281-like"/>
</dbReference>
<dbReference type="Proteomes" id="UP000248272">
    <property type="component" value="Unassembled WGS sequence"/>
</dbReference>
<evidence type="ECO:0000313" key="3">
    <source>
        <dbReference type="Proteomes" id="UP000248272"/>
    </source>
</evidence>
<reference evidence="2 3" key="1">
    <citation type="journal article" date="2018" name="Front. Microbiol.">
        <title>Adaptation of the Freshwater Bloom-Forming Cyanobacterium Microcystis aeruginosa to Brackish Water Is Driven by Recent Horizontal Transfer of Sucrose Genes.</title>
        <authorList>
            <person name="Tanabe Y."/>
            <person name="Hodoki Y."/>
            <person name="Sano T."/>
            <person name="Tada K."/>
            <person name="Watanabe M.M."/>
        </authorList>
    </citation>
    <scope>NUCLEOTIDE SEQUENCE [LARGE SCALE GENOMIC DNA]</scope>
    <source>
        <strain evidence="2 3">Sj</strain>
    </source>
</reference>